<comment type="caution">
    <text evidence="5">The sequence shown here is derived from an EMBL/GenBank/DDBJ whole genome shotgun (WGS) entry which is preliminary data.</text>
</comment>
<dbReference type="Pfam" id="PF09925">
    <property type="entry name" value="DUF2157"/>
    <property type="match status" value="1"/>
</dbReference>
<evidence type="ECO:0000313" key="5">
    <source>
        <dbReference type="EMBL" id="KXU37609.1"/>
    </source>
</evidence>
<keyword evidence="6" id="KW-1185">Reference proteome</keyword>
<feature type="transmembrane region" description="Helical" evidence="2">
    <location>
        <begin position="450"/>
        <end position="471"/>
    </location>
</feature>
<dbReference type="STRING" id="1548207.AXK11_02100"/>
<dbReference type="InterPro" id="IPR025833">
    <property type="entry name" value="GDYXXLXY"/>
</dbReference>
<feature type="transmembrane region" description="Helical" evidence="2">
    <location>
        <begin position="650"/>
        <end position="672"/>
    </location>
</feature>
<dbReference type="Proteomes" id="UP000070058">
    <property type="component" value="Unassembled WGS sequence"/>
</dbReference>
<keyword evidence="2" id="KW-0812">Transmembrane</keyword>
<feature type="transmembrane region" description="Helical" evidence="2">
    <location>
        <begin position="684"/>
        <end position="714"/>
    </location>
</feature>
<feature type="compositionally biased region" description="Basic and acidic residues" evidence="1">
    <location>
        <begin position="411"/>
        <end position="426"/>
    </location>
</feature>
<feature type="domain" description="DUF2157" evidence="3">
    <location>
        <begin position="70"/>
        <end position="195"/>
    </location>
</feature>
<feature type="transmembrane region" description="Helical" evidence="2">
    <location>
        <begin position="745"/>
        <end position="765"/>
    </location>
</feature>
<dbReference type="OrthoDB" id="4868247at2"/>
<keyword evidence="2" id="KW-0472">Membrane</keyword>
<feature type="transmembrane region" description="Helical" evidence="2">
    <location>
        <begin position="176"/>
        <end position="193"/>
    </location>
</feature>
<sequence>MAPENGSPPHDSSPQRGTTLPQHDSSAPLPSPSPTPEANGASDTVSAGAVAAATPVNPQDGTARAADAAERRRWFLLGNRLLAFLGVGLAAAGVVFFFAYNWAELHHFAKFGIAFAVLCASAGYALFSPNAHPGSLSAAAPRPPSIGWRAALFGTALLLGAVLALIGQVYQTGANLWELFAIWAVLIMPFALLARGPETWVLWLAVANTGLFLWLDDPWFFGSGREHTATQFLCAIVLNGGFLVLAERFAHSPLFTPCRELPRLAALLTLGLLGFAACLGVWEAPYYGRFIAPFIAAAVLSLALYRHYRFDLVMLGLSGFSLIGFLTTALFRLTWDLKLGLDGGMLYFGPIFNGAFLIGASAFFGHWLLTLHRARQHPAKPKPTAAAETAAPALALAPAAALAPTSSTHSEAADRADGEGTPERTHAGAGETPASPPPLTPVPETAGTPMWLNIVQGIAAWLAAAMITAPFSVVSFISPALMTVSGAGFIALAFLLFFKKRDTLFFTQAALALSITGQIFFAISQAQGDITSDTVLKLSLALALFLTIPRTTLLHRTICLFWAFFALLQVIEPSYEIHLLIGLPVSVAACALWLTRPRWTTHKHSEYFHALAHSSSLYVLIFLWTRSNYRSFYLFTRSFIKTGEPSQLSALHSTGAAILLIVVVAYLTRKFLKGDDSRDQRLSIALLVAAGLLALLAYHDASLVLCTALLLVTFATHQASWFRAMLVALPIVVGQMYYNLEQTLLARSLTLMGSGALLLALRWGLNWLLAPDSQPHAANTQKVEHSPNQAPVFAPFAALPAHARQIKLAALSPALALAVLLCLSGIWGNERTIAQGQPVFVRLAPVDPRSLMQGDFMALRFALDNEVLKKLPPRNARLRKDPRPTMLRPRYAYLALDDEGRATALHSIGARADALPDGTRVAIKLRGTTGSPSIGPNAFFFQEGHAAHYEQARWAELRVARSGKALLLNLRDENLEVLGETRR</sequence>
<feature type="transmembrane region" description="Helical" evidence="2">
    <location>
        <begin position="477"/>
        <end position="498"/>
    </location>
</feature>
<gene>
    <name evidence="5" type="ORF">AXK11_02100</name>
</gene>
<feature type="transmembrane region" description="Helical" evidence="2">
    <location>
        <begin position="261"/>
        <end position="282"/>
    </location>
</feature>
<feature type="transmembrane region" description="Helical" evidence="2">
    <location>
        <begin position="505"/>
        <end position="524"/>
    </location>
</feature>
<keyword evidence="2" id="KW-1133">Transmembrane helix</keyword>
<feature type="transmembrane region" description="Helical" evidence="2">
    <location>
        <begin position="607"/>
        <end position="625"/>
    </location>
</feature>
<evidence type="ECO:0000259" key="4">
    <source>
        <dbReference type="Pfam" id="PF14351"/>
    </source>
</evidence>
<dbReference type="EMBL" id="LSZQ01000013">
    <property type="protein sequence ID" value="KXU37609.1"/>
    <property type="molecule type" value="Genomic_DNA"/>
</dbReference>
<protein>
    <recommendedName>
        <fullName evidence="7">DUF4401 domain-containing protein</fullName>
    </recommendedName>
</protein>
<proteinExistence type="predicted"/>
<dbReference type="AlphaFoldDB" id="A0A139SSQ8"/>
<feature type="region of interest" description="Disordered" evidence="1">
    <location>
        <begin position="408"/>
        <end position="443"/>
    </location>
</feature>
<dbReference type="Pfam" id="PF14351">
    <property type="entry name" value="DUF4401"/>
    <property type="match status" value="1"/>
</dbReference>
<feature type="transmembrane region" description="Helical" evidence="2">
    <location>
        <begin position="148"/>
        <end position="170"/>
    </location>
</feature>
<dbReference type="Pfam" id="PF14345">
    <property type="entry name" value="GDYXXLXY"/>
    <property type="match status" value="1"/>
</dbReference>
<dbReference type="InterPro" id="IPR018677">
    <property type="entry name" value="DUF2157"/>
</dbReference>
<feature type="transmembrane region" description="Helical" evidence="2">
    <location>
        <begin position="81"/>
        <end position="102"/>
    </location>
</feature>
<feature type="transmembrane region" description="Helical" evidence="2">
    <location>
        <begin position="577"/>
        <end position="595"/>
    </location>
</feature>
<feature type="transmembrane region" description="Helical" evidence="2">
    <location>
        <begin position="808"/>
        <end position="827"/>
    </location>
</feature>
<feature type="domain" description="DUF4401" evidence="4">
    <location>
        <begin position="449"/>
        <end position="766"/>
    </location>
</feature>
<feature type="transmembrane region" description="Helical" evidence="2">
    <location>
        <begin position="288"/>
        <end position="305"/>
    </location>
</feature>
<organism evidence="5 6">
    <name type="scientific">Cephaloticoccus primus</name>
    <dbReference type="NCBI Taxonomy" id="1548207"/>
    <lineage>
        <taxon>Bacteria</taxon>
        <taxon>Pseudomonadati</taxon>
        <taxon>Verrucomicrobiota</taxon>
        <taxon>Opitutia</taxon>
        <taxon>Opitutales</taxon>
        <taxon>Opitutaceae</taxon>
        <taxon>Cephaloticoccus</taxon>
    </lineage>
</organism>
<feature type="transmembrane region" description="Helical" evidence="2">
    <location>
        <begin position="312"/>
        <end position="335"/>
    </location>
</feature>
<evidence type="ECO:0000256" key="1">
    <source>
        <dbReference type="SAM" id="MobiDB-lite"/>
    </source>
</evidence>
<feature type="transmembrane region" description="Helical" evidence="2">
    <location>
        <begin position="720"/>
        <end position="738"/>
    </location>
</feature>
<feature type="transmembrane region" description="Helical" evidence="2">
    <location>
        <begin position="553"/>
        <end position="571"/>
    </location>
</feature>
<evidence type="ECO:0000259" key="3">
    <source>
        <dbReference type="Pfam" id="PF09925"/>
    </source>
</evidence>
<dbReference type="InterPro" id="IPR025513">
    <property type="entry name" value="DUF4401"/>
</dbReference>
<feature type="transmembrane region" description="Helical" evidence="2">
    <location>
        <begin position="108"/>
        <end position="127"/>
    </location>
</feature>
<evidence type="ECO:0008006" key="7">
    <source>
        <dbReference type="Google" id="ProtNLM"/>
    </source>
</evidence>
<feature type="transmembrane region" description="Helical" evidence="2">
    <location>
        <begin position="228"/>
        <end position="249"/>
    </location>
</feature>
<reference evidence="6" key="1">
    <citation type="submission" date="2016-02" db="EMBL/GenBank/DDBJ databases">
        <authorList>
            <person name="Sanders J.G."/>
            <person name="Lin J.Y."/>
            <person name="Wertz J.T."/>
            <person name="Russell J.A."/>
            <person name="Moreau C.S."/>
            <person name="Powell S."/>
        </authorList>
    </citation>
    <scope>NUCLEOTIDE SEQUENCE [LARGE SCALE GENOMIC DNA]</scope>
    <source>
        <strain evidence="6">CAG34</strain>
    </source>
</reference>
<dbReference type="RefSeq" id="WP_068628769.1">
    <property type="nucleotide sequence ID" value="NZ_LSZQ01000013.1"/>
</dbReference>
<feature type="transmembrane region" description="Helical" evidence="2">
    <location>
        <begin position="347"/>
        <end position="369"/>
    </location>
</feature>
<feature type="region of interest" description="Disordered" evidence="1">
    <location>
        <begin position="1"/>
        <end position="45"/>
    </location>
</feature>
<evidence type="ECO:0000256" key="2">
    <source>
        <dbReference type="SAM" id="Phobius"/>
    </source>
</evidence>
<feature type="compositionally biased region" description="Polar residues" evidence="1">
    <location>
        <begin position="10"/>
        <end position="24"/>
    </location>
</feature>
<name>A0A139SSQ8_9BACT</name>
<accession>A0A139SSQ8</accession>
<evidence type="ECO:0000313" key="6">
    <source>
        <dbReference type="Proteomes" id="UP000070058"/>
    </source>
</evidence>